<dbReference type="Proteomes" id="UP000279227">
    <property type="component" value="Chromosome"/>
</dbReference>
<feature type="domain" description="Methylamine utilisation protein MauE" evidence="6">
    <location>
        <begin position="6"/>
        <end position="132"/>
    </location>
</feature>
<dbReference type="KEGG" id="cgle:NCTC11432_01433"/>
<name>A0A3S4MAR5_CHRGE</name>
<evidence type="ECO:0000256" key="1">
    <source>
        <dbReference type="ARBA" id="ARBA00004141"/>
    </source>
</evidence>
<accession>A0A3S4MAR5</accession>
<dbReference type="InterPro" id="IPR009908">
    <property type="entry name" value="Methylamine_util_MauE"/>
</dbReference>
<evidence type="ECO:0000256" key="4">
    <source>
        <dbReference type="ARBA" id="ARBA00023136"/>
    </source>
</evidence>
<sequence length="510" mass="58210">MKKLINYFPAVVAYFFIFLFCYAGVSKMRDFENFQVQIAQSPLLSAYAGFISYATIISEVVIVLLLVIPKLRTIGLYASLGIMSSFTVYIYLILHYSDFVPCSCGGILEKMGWTEHLIFNIVCVMAAILAILIIAKYRQNVLVGPSLSILCIIAIFSSIVTYLFYSSEHIIKEKNNFIRRFPQHPIIEEKSYDLKYNSYYFAGATNGRIYLGNPTSPFVLLAIDRDLAKVDTIRLVPDQLHTFHAVRSLVTDKYLYMYDGIVPAIYRSEPNDFSGKINQISFQDVYFDQLAAIGPDSFVLRTQSNTTGGLILGSLNLKSKEKVKLYPNILEKQVDGIFDVDGKLHYDEYGGKIWYVYSYRNQALGTSRNLENIDKIKTIDTVSISKIRVVQLKDGRKKMSAPPVVLNPNSFAHRGLLFIQSGTMGRYESRDLWNKNDIVDVYDTESSKYWGSFYVQRRGSKKMSQLLVTDQYLFVLAGKQITSYRIAQTLARNFKHGESRKPDQSRHNKQ</sequence>
<reference evidence="7 8" key="1">
    <citation type="submission" date="2018-12" db="EMBL/GenBank/DDBJ databases">
        <authorList>
            <consortium name="Pathogen Informatics"/>
        </authorList>
    </citation>
    <scope>NUCLEOTIDE SEQUENCE [LARGE SCALE GENOMIC DNA]</scope>
    <source>
        <strain evidence="7 8">NCTC11432</strain>
    </source>
</reference>
<comment type="subcellular location">
    <subcellularLocation>
        <location evidence="1">Membrane</location>
        <topology evidence="1">Multi-pass membrane protein</topology>
    </subcellularLocation>
</comment>
<dbReference type="GO" id="GO:0016020">
    <property type="term" value="C:membrane"/>
    <property type="evidence" value="ECO:0007669"/>
    <property type="project" value="UniProtKB-SubCell"/>
</dbReference>
<feature type="transmembrane region" description="Helical" evidence="5">
    <location>
        <begin position="74"/>
        <end position="97"/>
    </location>
</feature>
<dbReference type="GO" id="GO:0030416">
    <property type="term" value="P:methylamine metabolic process"/>
    <property type="evidence" value="ECO:0007669"/>
    <property type="project" value="InterPro"/>
</dbReference>
<feature type="transmembrane region" description="Helical" evidence="5">
    <location>
        <begin position="45"/>
        <end position="67"/>
    </location>
</feature>
<keyword evidence="4 5" id="KW-0472">Membrane</keyword>
<feature type="transmembrane region" description="Helical" evidence="5">
    <location>
        <begin position="117"/>
        <end position="135"/>
    </location>
</feature>
<dbReference type="AlphaFoldDB" id="A0A3S4MAR5"/>
<gene>
    <name evidence="7" type="ORF">NCTC11432_01433</name>
</gene>
<evidence type="ECO:0000259" key="6">
    <source>
        <dbReference type="Pfam" id="PF07291"/>
    </source>
</evidence>
<protein>
    <recommendedName>
        <fullName evidence="6">Methylamine utilisation protein MauE domain-containing protein</fullName>
    </recommendedName>
</protein>
<evidence type="ECO:0000256" key="3">
    <source>
        <dbReference type="ARBA" id="ARBA00022989"/>
    </source>
</evidence>
<organism evidence="7 8">
    <name type="scientific">Chryseobacterium gleum</name>
    <name type="common">Flavobacterium gleum</name>
    <dbReference type="NCBI Taxonomy" id="250"/>
    <lineage>
        <taxon>Bacteria</taxon>
        <taxon>Pseudomonadati</taxon>
        <taxon>Bacteroidota</taxon>
        <taxon>Flavobacteriia</taxon>
        <taxon>Flavobacteriales</taxon>
        <taxon>Weeksellaceae</taxon>
        <taxon>Chryseobacterium group</taxon>
        <taxon>Chryseobacterium</taxon>
    </lineage>
</organism>
<feature type="transmembrane region" description="Helical" evidence="5">
    <location>
        <begin position="147"/>
        <end position="165"/>
    </location>
</feature>
<evidence type="ECO:0000256" key="5">
    <source>
        <dbReference type="SAM" id="Phobius"/>
    </source>
</evidence>
<proteinExistence type="predicted"/>
<keyword evidence="2 5" id="KW-0812">Transmembrane</keyword>
<evidence type="ECO:0000256" key="2">
    <source>
        <dbReference type="ARBA" id="ARBA00022692"/>
    </source>
</evidence>
<dbReference type="EMBL" id="LR134289">
    <property type="protein sequence ID" value="VEE06021.1"/>
    <property type="molecule type" value="Genomic_DNA"/>
</dbReference>
<feature type="transmembrane region" description="Helical" evidence="5">
    <location>
        <begin position="7"/>
        <end position="25"/>
    </location>
</feature>
<dbReference type="RefSeq" id="WP_002978338.1">
    <property type="nucleotide sequence ID" value="NZ_CP068486.1"/>
</dbReference>
<evidence type="ECO:0000313" key="8">
    <source>
        <dbReference type="Proteomes" id="UP000279227"/>
    </source>
</evidence>
<keyword evidence="3 5" id="KW-1133">Transmembrane helix</keyword>
<dbReference type="STRING" id="525257.HMPREF0204_13034"/>
<evidence type="ECO:0000313" key="7">
    <source>
        <dbReference type="EMBL" id="VEE06021.1"/>
    </source>
</evidence>
<dbReference type="OrthoDB" id="673785at2"/>
<dbReference type="GeneID" id="93021430"/>
<dbReference type="Pfam" id="PF07291">
    <property type="entry name" value="MauE"/>
    <property type="match status" value="1"/>
</dbReference>